<dbReference type="NCBIfam" id="TIGR02273">
    <property type="entry name" value="16S_RimM"/>
    <property type="match status" value="1"/>
</dbReference>
<evidence type="ECO:0000256" key="4">
    <source>
        <dbReference type="ARBA" id="ARBA00023186"/>
    </source>
</evidence>
<comment type="subcellular location">
    <subcellularLocation>
        <location evidence="5">Cytoplasm</location>
    </subcellularLocation>
</comment>
<comment type="function">
    <text evidence="5">An accessory protein needed during the final step in the assembly of 30S ribosomal subunit, possibly for assembly of the head region. Essential for efficient processing of 16S rRNA. May be needed both before and after RbfA during the maturation of 16S rRNA. It has affinity for free ribosomal 30S subunits but not for 70S ribosomes.</text>
</comment>
<dbReference type="SUPFAM" id="SSF50346">
    <property type="entry name" value="PRC-barrel domain"/>
    <property type="match status" value="1"/>
</dbReference>
<dbReference type="GO" id="GO:0042274">
    <property type="term" value="P:ribosomal small subunit biogenesis"/>
    <property type="evidence" value="ECO:0007669"/>
    <property type="project" value="UniProtKB-UniRule"/>
</dbReference>
<comment type="subunit">
    <text evidence="5">Binds ribosomal protein uS19.</text>
</comment>
<name>A0A1Z3HFQ5_9CYAN</name>
<dbReference type="OrthoDB" id="9810331at2"/>
<dbReference type="Gene3D" id="2.40.30.60">
    <property type="entry name" value="RimM"/>
    <property type="match status" value="1"/>
</dbReference>
<proteinExistence type="inferred from homology"/>
<evidence type="ECO:0000256" key="1">
    <source>
        <dbReference type="ARBA" id="ARBA00022490"/>
    </source>
</evidence>
<evidence type="ECO:0000256" key="5">
    <source>
        <dbReference type="HAMAP-Rule" id="MF_00014"/>
    </source>
</evidence>
<dbReference type="RefSeq" id="WP_080805676.1">
    <property type="nucleotide sequence ID" value="NZ_CP021983.2"/>
</dbReference>
<dbReference type="GO" id="GO:0043022">
    <property type="term" value="F:ribosome binding"/>
    <property type="evidence" value="ECO:0007669"/>
    <property type="project" value="InterPro"/>
</dbReference>
<dbReference type="GO" id="GO:0005737">
    <property type="term" value="C:cytoplasm"/>
    <property type="evidence" value="ECO:0007669"/>
    <property type="project" value="UniProtKB-SubCell"/>
</dbReference>
<dbReference type="SUPFAM" id="SSF50447">
    <property type="entry name" value="Translation proteins"/>
    <property type="match status" value="1"/>
</dbReference>
<feature type="domain" description="Ribosome maturation factor RimM PRC barrel" evidence="7">
    <location>
        <begin position="102"/>
        <end position="179"/>
    </location>
</feature>
<dbReference type="EMBL" id="CP021983">
    <property type="protein sequence ID" value="ASC69111.1"/>
    <property type="molecule type" value="Genomic_DNA"/>
</dbReference>
<keyword evidence="9" id="KW-1185">Reference proteome</keyword>
<dbReference type="InterPro" id="IPR056792">
    <property type="entry name" value="PRC_RimM"/>
</dbReference>
<dbReference type="Pfam" id="PF24986">
    <property type="entry name" value="PRC_RimM"/>
    <property type="match status" value="1"/>
</dbReference>
<dbReference type="GO" id="GO:0006364">
    <property type="term" value="P:rRNA processing"/>
    <property type="evidence" value="ECO:0007669"/>
    <property type="project" value="UniProtKB-UniRule"/>
</dbReference>
<evidence type="ECO:0000259" key="7">
    <source>
        <dbReference type="Pfam" id="PF24986"/>
    </source>
</evidence>
<gene>
    <name evidence="5 8" type="primary">rimM</name>
    <name evidence="8" type="ORF">XM38_000370</name>
</gene>
<evidence type="ECO:0000313" key="8">
    <source>
        <dbReference type="EMBL" id="ASC69111.1"/>
    </source>
</evidence>
<dbReference type="STRING" id="1641165.XM38_02655"/>
<dbReference type="GO" id="GO:0005840">
    <property type="term" value="C:ribosome"/>
    <property type="evidence" value="ECO:0007669"/>
    <property type="project" value="InterPro"/>
</dbReference>
<dbReference type="Proteomes" id="UP000191901">
    <property type="component" value="Chromosome"/>
</dbReference>
<dbReference type="InterPro" id="IPR011033">
    <property type="entry name" value="PRC_barrel-like_sf"/>
</dbReference>
<sequence length="182" mass="20055">MWLEVGKIVAPHGLQGEVRVYPNSDFPERFTQPGRRWVRHAGQDPPQPVDLRQGRFLNSKGLYVVRLAQVTTRQQAEALRHCQLLVPETERLPLEPGEFHVADLIGLEVRLLPAKTPIGRVVDVFSAGNDLLAVTLDQSSQPSAAEKPPSPVLIPFVEAIVPMVNLEQGWVEIDPPAGLLGS</sequence>
<dbReference type="PANTHER" id="PTHR33692:SF1">
    <property type="entry name" value="RIBOSOME MATURATION FACTOR RIMM"/>
    <property type="match status" value="1"/>
</dbReference>
<protein>
    <recommendedName>
        <fullName evidence="5">Ribosome maturation factor RimM</fullName>
    </recommendedName>
</protein>
<evidence type="ECO:0000259" key="6">
    <source>
        <dbReference type="Pfam" id="PF01782"/>
    </source>
</evidence>
<accession>A0A1Z3HFQ5</accession>
<evidence type="ECO:0000313" key="9">
    <source>
        <dbReference type="Proteomes" id="UP000191901"/>
    </source>
</evidence>
<dbReference type="HAMAP" id="MF_00014">
    <property type="entry name" value="Ribosome_mat_RimM"/>
    <property type="match status" value="1"/>
</dbReference>
<dbReference type="Gene3D" id="2.30.30.240">
    <property type="entry name" value="PRC-barrel domain"/>
    <property type="match status" value="1"/>
</dbReference>
<dbReference type="InterPro" id="IPR011961">
    <property type="entry name" value="RimM"/>
</dbReference>
<dbReference type="PANTHER" id="PTHR33692">
    <property type="entry name" value="RIBOSOME MATURATION FACTOR RIMM"/>
    <property type="match status" value="1"/>
</dbReference>
<evidence type="ECO:0000256" key="2">
    <source>
        <dbReference type="ARBA" id="ARBA00022517"/>
    </source>
</evidence>
<comment type="domain">
    <text evidence="5">The PRC barrel domain binds ribosomal protein uS19.</text>
</comment>
<dbReference type="InterPro" id="IPR036976">
    <property type="entry name" value="RimM_N_sf"/>
</dbReference>
<keyword evidence="4 5" id="KW-0143">Chaperone</keyword>
<dbReference type="Pfam" id="PF01782">
    <property type="entry name" value="RimM"/>
    <property type="match status" value="1"/>
</dbReference>
<dbReference type="InterPro" id="IPR009000">
    <property type="entry name" value="Transl_B-barrel_sf"/>
</dbReference>
<dbReference type="InterPro" id="IPR002676">
    <property type="entry name" value="RimM_N"/>
</dbReference>
<keyword evidence="1 5" id="KW-0963">Cytoplasm</keyword>
<feature type="domain" description="RimM N-terminal" evidence="6">
    <location>
        <begin position="5"/>
        <end position="89"/>
    </location>
</feature>
<comment type="similarity">
    <text evidence="5">Belongs to the RimM family.</text>
</comment>
<reference evidence="8 9" key="1">
    <citation type="journal article" date="2016" name="Biochim. Biophys. Acta">
        <title>Characterization of red-shifted phycobilisomes isolated from the chlorophyll f-containing cyanobacterium Halomicronema hongdechloris.</title>
        <authorList>
            <person name="Li Y."/>
            <person name="Lin Y."/>
            <person name="Garvey C.J."/>
            <person name="Birch D."/>
            <person name="Corkery R.W."/>
            <person name="Loughlin P.C."/>
            <person name="Scheer H."/>
            <person name="Willows R.D."/>
            <person name="Chen M."/>
        </authorList>
    </citation>
    <scope>NUCLEOTIDE SEQUENCE [LARGE SCALE GENOMIC DNA]</scope>
    <source>
        <strain evidence="8 9">C2206</strain>
    </source>
</reference>
<keyword evidence="3 5" id="KW-0698">rRNA processing</keyword>
<dbReference type="KEGG" id="hhg:XM38_000370"/>
<dbReference type="AlphaFoldDB" id="A0A1Z3HFQ5"/>
<organism evidence="8 9">
    <name type="scientific">Halomicronema hongdechloris C2206</name>
    <dbReference type="NCBI Taxonomy" id="1641165"/>
    <lineage>
        <taxon>Bacteria</taxon>
        <taxon>Bacillati</taxon>
        <taxon>Cyanobacteriota</taxon>
        <taxon>Cyanophyceae</taxon>
        <taxon>Nodosilineales</taxon>
        <taxon>Nodosilineaceae</taxon>
        <taxon>Halomicronema</taxon>
    </lineage>
</organism>
<keyword evidence="2 5" id="KW-0690">Ribosome biogenesis</keyword>
<evidence type="ECO:0000256" key="3">
    <source>
        <dbReference type="ARBA" id="ARBA00022552"/>
    </source>
</evidence>